<organism evidence="1">
    <name type="scientific">marine sediment metagenome</name>
    <dbReference type="NCBI Taxonomy" id="412755"/>
    <lineage>
        <taxon>unclassified sequences</taxon>
        <taxon>metagenomes</taxon>
        <taxon>ecological metagenomes</taxon>
    </lineage>
</organism>
<proteinExistence type="predicted"/>
<evidence type="ECO:0000313" key="1">
    <source>
        <dbReference type="EMBL" id="KKO08857.1"/>
    </source>
</evidence>
<evidence type="ECO:0008006" key="2">
    <source>
        <dbReference type="Google" id="ProtNLM"/>
    </source>
</evidence>
<sequence length="217" mass="23990">MKDLTRSKLKLAFLLLIAFVPITMATFAFRAATENGGFGGGTVNKGNFILPPADITDLGMADATGAPMFSSFEEFVATLESEEEYDAQPWLMVYVNAGACDAACEGRVFYLRQLHIVLGKNVERVRRYYLHADSAPIAQQTADHFREEYPSMGIAYSSAQQLQQSLAAKGVDIDLSTDDYVFFVDPVGNVMMYYDGSHTTEDIKTDLDRLLRHSSLG</sequence>
<name>A0A0F9YA42_9ZZZZ</name>
<dbReference type="InterPro" id="IPR036249">
    <property type="entry name" value="Thioredoxin-like_sf"/>
</dbReference>
<dbReference type="AlphaFoldDB" id="A0A0F9YA42"/>
<gene>
    <name evidence="1" type="ORF">LCGC14_0039760</name>
</gene>
<protein>
    <recommendedName>
        <fullName evidence="2">Thioredoxin domain-containing protein</fullName>
    </recommendedName>
</protein>
<accession>A0A0F9YA42</accession>
<dbReference type="SUPFAM" id="SSF52833">
    <property type="entry name" value="Thioredoxin-like"/>
    <property type="match status" value="1"/>
</dbReference>
<reference evidence="1" key="1">
    <citation type="journal article" date="2015" name="Nature">
        <title>Complex archaea that bridge the gap between prokaryotes and eukaryotes.</title>
        <authorList>
            <person name="Spang A."/>
            <person name="Saw J.H."/>
            <person name="Jorgensen S.L."/>
            <person name="Zaremba-Niedzwiedzka K."/>
            <person name="Martijn J."/>
            <person name="Lind A.E."/>
            <person name="van Eijk R."/>
            <person name="Schleper C."/>
            <person name="Guy L."/>
            <person name="Ettema T.J."/>
        </authorList>
    </citation>
    <scope>NUCLEOTIDE SEQUENCE</scope>
</reference>
<dbReference type="EMBL" id="LAZR01000008">
    <property type="protein sequence ID" value="KKO08857.1"/>
    <property type="molecule type" value="Genomic_DNA"/>
</dbReference>
<comment type="caution">
    <text evidence="1">The sequence shown here is derived from an EMBL/GenBank/DDBJ whole genome shotgun (WGS) entry which is preliminary data.</text>
</comment>